<keyword evidence="1" id="KW-0732">Signal</keyword>
<comment type="caution">
    <text evidence="2">The sequence shown here is derived from an EMBL/GenBank/DDBJ whole genome shotgun (WGS) entry which is preliminary data.</text>
</comment>
<accession>A0A844G0N5</accession>
<organism evidence="2 3">
    <name type="scientific">Victivallis lenta</name>
    <dbReference type="NCBI Taxonomy" id="2606640"/>
    <lineage>
        <taxon>Bacteria</taxon>
        <taxon>Pseudomonadati</taxon>
        <taxon>Lentisphaerota</taxon>
        <taxon>Lentisphaeria</taxon>
        <taxon>Victivallales</taxon>
        <taxon>Victivallaceae</taxon>
        <taxon>Victivallis</taxon>
    </lineage>
</organism>
<sequence length="306" mass="32869">MRSKLLAVLAAGLAAVSLRAADVDMVIAVNGAALNAHPQVMQLREKFDREAKSSGGKSFAEQLGALKLTEEMLENRLTAYISLDTREGAVVIDTKEGKAPELFEKLRDILNFRDGGTKTEVAGCPVYTGVTADGSRGTILLKSPSQIQIQAGESLPLPLNFGRISKNLMLEAKSGRLVNIALVPTEEMLAAPDAMPQMKSLRMITLGLTDTKPEAAIVFEGLFKNDEAAMEVKGLVDVVLFGFEQNQALDNRFFRKIESNVAGGKLTYRRVVDDGLLEAILQTVGGRFGRLPKAAGPAAVPETQGE</sequence>
<protein>
    <submittedName>
        <fullName evidence="2">Uncharacterized protein</fullName>
    </submittedName>
</protein>
<gene>
    <name evidence="2" type="ORF">FYJ85_07570</name>
</gene>
<name>A0A844G0N5_9BACT</name>
<evidence type="ECO:0000313" key="2">
    <source>
        <dbReference type="EMBL" id="MST96906.1"/>
    </source>
</evidence>
<feature type="signal peptide" evidence="1">
    <location>
        <begin position="1"/>
        <end position="20"/>
    </location>
</feature>
<dbReference type="RefSeq" id="WP_154417698.1">
    <property type="nucleotide sequence ID" value="NZ_CALXOB010000030.1"/>
</dbReference>
<evidence type="ECO:0000256" key="1">
    <source>
        <dbReference type="SAM" id="SignalP"/>
    </source>
</evidence>
<reference evidence="2 3" key="1">
    <citation type="submission" date="2019-08" db="EMBL/GenBank/DDBJ databases">
        <title>In-depth cultivation of the pig gut microbiome towards novel bacterial diversity and tailored functional studies.</title>
        <authorList>
            <person name="Wylensek D."/>
            <person name="Hitch T.C.A."/>
            <person name="Clavel T."/>
        </authorList>
    </citation>
    <scope>NUCLEOTIDE SEQUENCE [LARGE SCALE GENOMIC DNA]</scope>
    <source>
        <strain evidence="2 3">BBE-744-WT-12</strain>
    </source>
</reference>
<dbReference type="EMBL" id="VUNS01000006">
    <property type="protein sequence ID" value="MST96906.1"/>
    <property type="molecule type" value="Genomic_DNA"/>
</dbReference>
<evidence type="ECO:0000313" key="3">
    <source>
        <dbReference type="Proteomes" id="UP000435649"/>
    </source>
</evidence>
<dbReference type="Proteomes" id="UP000435649">
    <property type="component" value="Unassembled WGS sequence"/>
</dbReference>
<dbReference type="AlphaFoldDB" id="A0A844G0N5"/>
<feature type="chain" id="PRO_5032411890" evidence="1">
    <location>
        <begin position="21"/>
        <end position="306"/>
    </location>
</feature>
<keyword evidence="3" id="KW-1185">Reference proteome</keyword>
<proteinExistence type="predicted"/>